<evidence type="ECO:0000313" key="3">
    <source>
        <dbReference type="Proteomes" id="UP001519363"/>
    </source>
</evidence>
<dbReference type="RefSeq" id="WP_086780745.1">
    <property type="nucleotide sequence ID" value="NZ_JAGIOO010000001.1"/>
</dbReference>
<reference evidence="2 3" key="1">
    <citation type="submission" date="2021-03" db="EMBL/GenBank/DDBJ databases">
        <title>Sequencing the genomes of 1000 actinobacteria strains.</title>
        <authorList>
            <person name="Klenk H.-P."/>
        </authorList>
    </citation>
    <scope>NUCLEOTIDE SEQUENCE [LARGE SCALE GENOMIC DNA]</scope>
    <source>
        <strain evidence="2 3">DSM 44580</strain>
    </source>
</reference>
<gene>
    <name evidence="2" type="ORF">JOF53_003732</name>
</gene>
<dbReference type="Proteomes" id="UP001519363">
    <property type="component" value="Unassembled WGS sequence"/>
</dbReference>
<evidence type="ECO:0000259" key="1">
    <source>
        <dbReference type="Pfam" id="PF18755"/>
    </source>
</evidence>
<evidence type="ECO:0000313" key="2">
    <source>
        <dbReference type="EMBL" id="MBP2474860.1"/>
    </source>
</evidence>
<name>A0ABS5AE43_9PSEU</name>
<comment type="caution">
    <text evidence="2">The sequence shown here is derived from an EMBL/GenBank/DDBJ whole genome shotgun (WGS) entry which is preliminary data.</text>
</comment>
<organism evidence="2 3">
    <name type="scientific">Crossiella equi</name>
    <dbReference type="NCBI Taxonomy" id="130796"/>
    <lineage>
        <taxon>Bacteria</taxon>
        <taxon>Bacillati</taxon>
        <taxon>Actinomycetota</taxon>
        <taxon>Actinomycetes</taxon>
        <taxon>Pseudonocardiales</taxon>
        <taxon>Pseudonocardiaceae</taxon>
        <taxon>Crossiella</taxon>
    </lineage>
</organism>
<dbReference type="EMBL" id="JAGIOO010000001">
    <property type="protein sequence ID" value="MBP2474860.1"/>
    <property type="molecule type" value="Genomic_DNA"/>
</dbReference>
<accession>A0ABS5AE43</accession>
<feature type="domain" description="RAMA" evidence="1">
    <location>
        <begin position="175"/>
        <end position="269"/>
    </location>
</feature>
<dbReference type="Pfam" id="PF18755">
    <property type="entry name" value="RAMA"/>
    <property type="match status" value="1"/>
</dbReference>
<sequence>MTTTTPGLTSESVLVAPAPPRAVPLRPPDGMWGLVVVAVRTTDAAGAPVRLTGDAPAPDPARTDTTDLLAGVWLPAPPPAALHTGDVVVRLLAPADDDPAVADVEVVAATQGWWTTVRTWQAMGARWPHEVAMSVLVHMRYLADVAFKDAQWATLTGPIAAALPPGLLTAGLAGESAAASPAPRAHPDALAELIEAGLVEVGEQLVWNGHTATVRQGGVLHDGGPHEFAVSTVTALATSLAGYTVNGWHLWRRARDDRPLSELRTALVTR</sequence>
<proteinExistence type="predicted"/>
<protein>
    <recommendedName>
        <fullName evidence="1">RAMA domain-containing protein</fullName>
    </recommendedName>
</protein>
<dbReference type="InterPro" id="IPR040843">
    <property type="entry name" value="RAMA"/>
</dbReference>
<keyword evidence="3" id="KW-1185">Reference proteome</keyword>